<feature type="active site" description="Charge relay system" evidence="6">
    <location>
        <position position="64"/>
    </location>
</feature>
<dbReference type="PROSITE" id="PS00138">
    <property type="entry name" value="SUBTILASE_SER"/>
    <property type="match status" value="1"/>
</dbReference>
<dbReference type="InterPro" id="IPR036852">
    <property type="entry name" value="Peptidase_S8/S53_dom_sf"/>
</dbReference>
<dbReference type="PRINTS" id="PR00723">
    <property type="entry name" value="SUBTILISIN"/>
</dbReference>
<keyword evidence="8" id="KW-0732">Signal</keyword>
<dbReference type="GO" id="GO:0006508">
    <property type="term" value="P:proteolysis"/>
    <property type="evidence" value="ECO:0007669"/>
    <property type="project" value="UniProtKB-KW"/>
</dbReference>
<keyword evidence="4 6" id="KW-0720">Serine protease</keyword>
<feature type="signal peptide" evidence="8">
    <location>
        <begin position="1"/>
        <end position="21"/>
    </location>
</feature>
<organism evidence="10 11">
    <name type="scientific">Candidatus Opimibacter skivensis</name>
    <dbReference type="NCBI Taxonomy" id="2982028"/>
    <lineage>
        <taxon>Bacteria</taxon>
        <taxon>Pseudomonadati</taxon>
        <taxon>Bacteroidota</taxon>
        <taxon>Saprospiria</taxon>
        <taxon>Saprospirales</taxon>
        <taxon>Saprospiraceae</taxon>
        <taxon>Candidatus Opimibacter</taxon>
    </lineage>
</organism>
<evidence type="ECO:0000256" key="5">
    <source>
        <dbReference type="PIRSR" id="PIRSR615500-1"/>
    </source>
</evidence>
<feature type="active site" description="Charge relay system" evidence="5">
    <location>
        <position position="230"/>
    </location>
</feature>
<dbReference type="PROSITE" id="PS00137">
    <property type="entry name" value="SUBTILASE_HIS"/>
    <property type="match status" value="1"/>
</dbReference>
<evidence type="ECO:0000256" key="3">
    <source>
        <dbReference type="ARBA" id="ARBA00022801"/>
    </source>
</evidence>
<dbReference type="InterPro" id="IPR000209">
    <property type="entry name" value="Peptidase_S8/S53_dom"/>
</dbReference>
<feature type="active site" description="Charge relay system" evidence="5 6">
    <location>
        <position position="289"/>
    </location>
</feature>
<dbReference type="PANTHER" id="PTHR43399:SF4">
    <property type="entry name" value="CELL WALL-ASSOCIATED PROTEASE"/>
    <property type="match status" value="1"/>
</dbReference>
<evidence type="ECO:0000256" key="2">
    <source>
        <dbReference type="ARBA" id="ARBA00022670"/>
    </source>
</evidence>
<evidence type="ECO:0000313" key="10">
    <source>
        <dbReference type="EMBL" id="MBK9981356.1"/>
    </source>
</evidence>
<evidence type="ECO:0000256" key="6">
    <source>
        <dbReference type="PROSITE-ProRule" id="PRU01240"/>
    </source>
</evidence>
<dbReference type="InterPro" id="IPR015500">
    <property type="entry name" value="Peptidase_S8_subtilisin-rel"/>
</dbReference>
<dbReference type="SUPFAM" id="SSF52743">
    <property type="entry name" value="Subtilisin-like"/>
    <property type="match status" value="1"/>
</dbReference>
<evidence type="ECO:0000313" key="11">
    <source>
        <dbReference type="Proteomes" id="UP000808337"/>
    </source>
</evidence>
<feature type="domain" description="Peptidase S8/S53" evidence="9">
    <location>
        <begin position="56"/>
        <end position="499"/>
    </location>
</feature>
<protein>
    <submittedName>
        <fullName evidence="10">S8 family serine peptidase</fullName>
    </submittedName>
</protein>
<sequence length="555" mass="60599">MQIKSVFFFLSVILLLSPLMAQEEMKDWHQQGADSHFPTGIGSADWYATQTPGKSRKVIVAVIDCGVDIQHPDLKDNIWINPGEIAGNHKDDDGNGYVDDISGWNFLGGPDGKSVIKEALEVTRIYGKERGMWAHADTLHLKGKKKKEFDQFVEMRSIVETKLANANADIDKVTQMETIVLKSLNAAKDELHGDTLNLEKLENSSNEDVQTAAKIIHNVEDQGMEVKSIDWLIDVATEEFKSQKEKDEDNINFMYNPDYNARTIIGDTYTDFANRYYGNNIVGGDFSFHGTHVSGIIGAERNNGIGIDGIADNVSLMALKVVPDGDERDKDVANAIRYAVDNGAEVINMSFGKGYSPEKFLVDNAFKYAAKHDVLLVAGAGNESTDVDATSSFPNDTYAKKSLFGPRKAKNLVNVGALSPEGGEQSIAEFSNYGKKNVDVFAPGVYIYSTTPNGEYEYASGTSMASPVVTGVAAMIRSRYPKLSAEQVKDVLIRSARKLPAKVIQPGTYDMVSSDQLGVSGAVDMPAAMKMAAQMKGKRKAGKTPAEYARPNGKT</sequence>
<dbReference type="InterPro" id="IPR022398">
    <property type="entry name" value="Peptidase_S8_His-AS"/>
</dbReference>
<keyword evidence="3 6" id="KW-0378">Hydrolase</keyword>
<name>A0A9D7XNV0_9BACT</name>
<proteinExistence type="inferred from homology"/>
<evidence type="ECO:0000256" key="7">
    <source>
        <dbReference type="SAM" id="MobiDB-lite"/>
    </source>
</evidence>
<dbReference type="InterPro" id="IPR051048">
    <property type="entry name" value="Peptidase_S8/S53_subtilisin"/>
</dbReference>
<evidence type="ECO:0000256" key="1">
    <source>
        <dbReference type="ARBA" id="ARBA00011073"/>
    </source>
</evidence>
<comment type="caution">
    <text evidence="10">The sequence shown here is derived from an EMBL/GenBank/DDBJ whole genome shotgun (WGS) entry which is preliminary data.</text>
</comment>
<dbReference type="Pfam" id="PF00082">
    <property type="entry name" value="Peptidase_S8"/>
    <property type="match status" value="1"/>
</dbReference>
<dbReference type="PROSITE" id="PS51892">
    <property type="entry name" value="SUBTILASE"/>
    <property type="match status" value="1"/>
</dbReference>
<dbReference type="Gene3D" id="3.40.50.200">
    <property type="entry name" value="Peptidase S8/S53 domain"/>
    <property type="match status" value="2"/>
</dbReference>
<reference evidence="10 11" key="1">
    <citation type="submission" date="2020-10" db="EMBL/GenBank/DDBJ databases">
        <title>Connecting structure to function with the recovery of over 1000 high-quality activated sludge metagenome-assembled genomes encoding full-length rRNA genes using long-read sequencing.</title>
        <authorList>
            <person name="Singleton C.M."/>
            <person name="Petriglieri F."/>
            <person name="Kristensen J.M."/>
            <person name="Kirkegaard R.H."/>
            <person name="Michaelsen T.Y."/>
            <person name="Andersen M.H."/>
            <person name="Karst S.M."/>
            <person name="Dueholm M.S."/>
            <person name="Nielsen P.H."/>
            <person name="Albertsen M."/>
        </authorList>
    </citation>
    <scope>NUCLEOTIDE SEQUENCE [LARGE SCALE GENOMIC DNA]</scope>
    <source>
        <strain evidence="10">Ribe_18-Q3-R11-54_MAXAC.273</strain>
    </source>
</reference>
<dbReference type="GO" id="GO:0004252">
    <property type="term" value="F:serine-type endopeptidase activity"/>
    <property type="evidence" value="ECO:0007669"/>
    <property type="project" value="UniProtKB-UniRule"/>
</dbReference>
<feature type="region of interest" description="Disordered" evidence="7">
    <location>
        <begin position="536"/>
        <end position="555"/>
    </location>
</feature>
<dbReference type="AlphaFoldDB" id="A0A9D7XNV0"/>
<accession>A0A9D7XNV0</accession>
<dbReference type="Proteomes" id="UP000808337">
    <property type="component" value="Unassembled WGS sequence"/>
</dbReference>
<gene>
    <name evidence="10" type="ORF">IPP15_02840</name>
</gene>
<dbReference type="EMBL" id="JADKGY010000001">
    <property type="protein sequence ID" value="MBK9981356.1"/>
    <property type="molecule type" value="Genomic_DNA"/>
</dbReference>
<evidence type="ECO:0000256" key="8">
    <source>
        <dbReference type="SAM" id="SignalP"/>
    </source>
</evidence>
<feature type="chain" id="PRO_5038451281" evidence="8">
    <location>
        <begin position="22"/>
        <end position="555"/>
    </location>
</feature>
<dbReference type="PANTHER" id="PTHR43399">
    <property type="entry name" value="SUBTILISIN-RELATED"/>
    <property type="match status" value="1"/>
</dbReference>
<keyword evidence="2 6" id="KW-0645">Protease</keyword>
<evidence type="ECO:0000259" key="9">
    <source>
        <dbReference type="Pfam" id="PF00082"/>
    </source>
</evidence>
<comment type="similarity">
    <text evidence="1 6">Belongs to the peptidase S8 family.</text>
</comment>
<dbReference type="InterPro" id="IPR023828">
    <property type="entry name" value="Peptidase_S8_Ser-AS"/>
</dbReference>
<evidence type="ECO:0000256" key="4">
    <source>
        <dbReference type="ARBA" id="ARBA00022825"/>
    </source>
</evidence>
<feature type="active site" description="Charge relay system" evidence="5 6">
    <location>
        <position position="463"/>
    </location>
</feature>